<dbReference type="PANTHER" id="PTHR45930">
    <property type="entry name" value="G-PROTEIN COUPLED RECEPTOR 124-LIKE PROTEIN"/>
    <property type="match status" value="1"/>
</dbReference>
<comment type="caution">
    <text evidence="4">The sequence shown here is derived from an EMBL/GenBank/DDBJ whole genome shotgun (WGS) entry which is preliminary data.</text>
</comment>
<feature type="transmembrane region" description="Helical" evidence="3">
    <location>
        <begin position="50"/>
        <end position="69"/>
    </location>
</feature>
<dbReference type="PANTHER" id="PTHR45930:SF2">
    <property type="entry name" value="ADHESION G PROTEIN-COUPLED RECEPTOR A3"/>
    <property type="match status" value="1"/>
</dbReference>
<dbReference type="InterPro" id="IPR051963">
    <property type="entry name" value="Adhesion_GPCR_A"/>
</dbReference>
<dbReference type="GO" id="GO:0007166">
    <property type="term" value="P:cell surface receptor signaling pathway"/>
    <property type="evidence" value="ECO:0007669"/>
    <property type="project" value="TreeGrafter"/>
</dbReference>
<protein>
    <submittedName>
        <fullName evidence="4">Uncharacterized protein</fullName>
    </submittedName>
</protein>
<comment type="similarity">
    <text evidence="1">Belongs to the G-protein coupled receptor 2 family. Adhesion G-protein coupled receptor (ADGR) subfamily.</text>
</comment>
<dbReference type="Proteomes" id="UP000322234">
    <property type="component" value="Unassembled WGS sequence"/>
</dbReference>
<keyword evidence="3" id="KW-0812">Transmembrane</keyword>
<keyword evidence="3" id="KW-0472">Membrane</keyword>
<accession>A0A6B0QWQ3</accession>
<evidence type="ECO:0000313" key="4">
    <source>
        <dbReference type="EMBL" id="MXQ81237.1"/>
    </source>
</evidence>
<evidence type="ECO:0000256" key="2">
    <source>
        <dbReference type="ARBA" id="ARBA00023170"/>
    </source>
</evidence>
<reference evidence="4" key="1">
    <citation type="submission" date="2019-10" db="EMBL/GenBank/DDBJ databases">
        <title>The sequence and de novo assembly of the wild yak genome.</title>
        <authorList>
            <person name="Liu Y."/>
        </authorList>
    </citation>
    <scope>NUCLEOTIDE SEQUENCE [LARGE SCALE GENOMIC DNA]</scope>
    <source>
        <strain evidence="4">WY2019</strain>
    </source>
</reference>
<proteinExistence type="inferred from homology"/>
<evidence type="ECO:0000256" key="3">
    <source>
        <dbReference type="SAM" id="Phobius"/>
    </source>
</evidence>
<dbReference type="EMBL" id="VBQZ03000007">
    <property type="protein sequence ID" value="MXQ81237.1"/>
    <property type="molecule type" value="Genomic_DNA"/>
</dbReference>
<evidence type="ECO:0000256" key="1">
    <source>
        <dbReference type="ARBA" id="ARBA00007343"/>
    </source>
</evidence>
<keyword evidence="3" id="KW-1133">Transmembrane helix</keyword>
<keyword evidence="2" id="KW-0675">Receptor</keyword>
<gene>
    <name evidence="4" type="ORF">E5288_WYG005820</name>
</gene>
<organism evidence="4 5">
    <name type="scientific">Bos mutus</name>
    <name type="common">wild yak</name>
    <dbReference type="NCBI Taxonomy" id="72004"/>
    <lineage>
        <taxon>Eukaryota</taxon>
        <taxon>Metazoa</taxon>
        <taxon>Chordata</taxon>
        <taxon>Craniata</taxon>
        <taxon>Vertebrata</taxon>
        <taxon>Euteleostomi</taxon>
        <taxon>Mammalia</taxon>
        <taxon>Eutheria</taxon>
        <taxon>Laurasiatheria</taxon>
        <taxon>Artiodactyla</taxon>
        <taxon>Ruminantia</taxon>
        <taxon>Pecora</taxon>
        <taxon>Bovidae</taxon>
        <taxon>Bovinae</taxon>
        <taxon>Bos</taxon>
    </lineage>
</organism>
<dbReference type="GO" id="GO:0009897">
    <property type="term" value="C:external side of plasma membrane"/>
    <property type="evidence" value="ECO:0007669"/>
    <property type="project" value="TreeGrafter"/>
</dbReference>
<dbReference type="AlphaFoldDB" id="A0A6B0QWQ3"/>
<keyword evidence="5" id="KW-1185">Reference proteome</keyword>
<feature type="transmembrane region" description="Helical" evidence="3">
    <location>
        <begin position="21"/>
        <end position="44"/>
    </location>
</feature>
<name>A0A6B0QWQ3_9CETA</name>
<sequence length="165" mass="18474">MSLSLISTSALENEHTFHAQLLGANLTLLLYVALWMFGALAVSLYYPLDLVFSFLFGATCLSLSAFIVLDSPLCQQGGCPARMDHDLLPRMERLFSPGRHAAPQLQRAEWGSSQVHQQQRRIFMHKQECFELQKLHPGLQINHLAGCCGPVPHQFPTFECHASAR</sequence>
<evidence type="ECO:0000313" key="5">
    <source>
        <dbReference type="Proteomes" id="UP000322234"/>
    </source>
</evidence>